<dbReference type="Gene3D" id="3.40.250.10">
    <property type="entry name" value="Rhodanese-like domain"/>
    <property type="match status" value="2"/>
</dbReference>
<accession>A0A3Q8XNZ0</accession>
<keyword evidence="1" id="KW-0677">Repeat</keyword>
<dbReference type="AlphaFoldDB" id="A0A3Q8XNZ0"/>
<feature type="domain" description="Rhodanese" evidence="3">
    <location>
        <begin position="180"/>
        <end position="291"/>
    </location>
</feature>
<dbReference type="RefSeq" id="WP_126008461.1">
    <property type="nucleotide sequence ID" value="NZ_CP032509.1"/>
</dbReference>
<dbReference type="PROSITE" id="PS50206">
    <property type="entry name" value="RHODANESE_3"/>
    <property type="match status" value="2"/>
</dbReference>
<organism evidence="4 5">
    <name type="scientific">Georhizobium profundi</name>
    <dbReference type="NCBI Taxonomy" id="2341112"/>
    <lineage>
        <taxon>Bacteria</taxon>
        <taxon>Pseudomonadati</taxon>
        <taxon>Pseudomonadota</taxon>
        <taxon>Alphaproteobacteria</taxon>
        <taxon>Hyphomicrobiales</taxon>
        <taxon>Rhizobiaceae</taxon>
        <taxon>Georhizobium</taxon>
    </lineage>
</organism>
<dbReference type="InterPro" id="IPR036873">
    <property type="entry name" value="Rhodanese-like_dom_sf"/>
</dbReference>
<feature type="signal peptide" evidence="2">
    <location>
        <begin position="1"/>
        <end position="23"/>
    </location>
</feature>
<evidence type="ECO:0000256" key="2">
    <source>
        <dbReference type="SAM" id="SignalP"/>
    </source>
</evidence>
<reference evidence="4 5" key="1">
    <citation type="submission" date="2018-09" db="EMBL/GenBank/DDBJ databases">
        <title>Marinorhizobium profundi gen. nov., sp. nov., isolated from a deep-sea sediment sample from the New Britain Trench and proposal of Marinorhizobiaceae fam. nov. in the order Rhizobiales of the class Alphaproteobacteria.</title>
        <authorList>
            <person name="Cao J."/>
        </authorList>
    </citation>
    <scope>NUCLEOTIDE SEQUENCE [LARGE SCALE GENOMIC DNA]</scope>
    <source>
        <strain evidence="4 5">WS11</strain>
    </source>
</reference>
<name>A0A3Q8XNZ0_9HYPH</name>
<protein>
    <submittedName>
        <fullName evidence="4">Sulfurtransferase</fullName>
    </submittedName>
</protein>
<dbReference type="KEGG" id="abaw:D5400_05580"/>
<dbReference type="SMART" id="SM00450">
    <property type="entry name" value="RHOD"/>
    <property type="match status" value="2"/>
</dbReference>
<evidence type="ECO:0000313" key="5">
    <source>
        <dbReference type="Proteomes" id="UP000268192"/>
    </source>
</evidence>
<keyword evidence="5" id="KW-1185">Reference proteome</keyword>
<dbReference type="SUPFAM" id="SSF52821">
    <property type="entry name" value="Rhodanese/Cell cycle control phosphatase"/>
    <property type="match status" value="2"/>
</dbReference>
<dbReference type="Pfam" id="PF00581">
    <property type="entry name" value="Rhodanese"/>
    <property type="match status" value="1"/>
</dbReference>
<dbReference type="EMBL" id="CP032509">
    <property type="protein sequence ID" value="AZN70815.1"/>
    <property type="molecule type" value="Genomic_DNA"/>
</dbReference>
<evidence type="ECO:0000313" key="4">
    <source>
        <dbReference type="EMBL" id="AZN70815.1"/>
    </source>
</evidence>
<dbReference type="OrthoDB" id="9781034at2"/>
<evidence type="ECO:0000256" key="1">
    <source>
        <dbReference type="ARBA" id="ARBA00022737"/>
    </source>
</evidence>
<dbReference type="InterPro" id="IPR001763">
    <property type="entry name" value="Rhodanese-like_dom"/>
</dbReference>
<feature type="chain" id="PRO_5018543060" evidence="2">
    <location>
        <begin position="24"/>
        <end position="312"/>
    </location>
</feature>
<dbReference type="PANTHER" id="PTHR43855">
    <property type="entry name" value="THIOSULFATE SULFURTRANSFERASE"/>
    <property type="match status" value="1"/>
</dbReference>
<dbReference type="InterPro" id="IPR051126">
    <property type="entry name" value="Thiosulfate_sulfurtransferase"/>
</dbReference>
<dbReference type="Proteomes" id="UP000268192">
    <property type="component" value="Chromosome"/>
</dbReference>
<evidence type="ECO:0000259" key="3">
    <source>
        <dbReference type="PROSITE" id="PS50206"/>
    </source>
</evidence>
<proteinExistence type="predicted"/>
<gene>
    <name evidence="4" type="ORF">D5400_05580</name>
</gene>
<feature type="domain" description="Rhodanese" evidence="3">
    <location>
        <begin position="55"/>
        <end position="150"/>
    </location>
</feature>
<keyword evidence="4" id="KW-0808">Transferase</keyword>
<sequence length="312" mass="34158">MPQARSLLIAALVSPLLASTAFAAPDGWKPLLEPQELSAILAQDETVRIIRVSGDSGFIPGAVSAPYADWRGPAENPGALREVEYYQDLVQSLGIEADTPVVLVHEGADTTDMGTAARVYWTLKSLGVEDLALVNGGFTAWREAGLDVENEAGSVTASSWEPQWSDEWRVSTEEVEQHVASGDARLIDARPQSFFEGIMWTVADPGTLPDAGNLTYESWFEGNRMVDAAAARQIAEDYGQTDAPLTVSFCNTGHWAAINWFALSEMAGVENTRLYAESMAEWTQADRPVANQPNAFTYYWLSTKRWVESLFS</sequence>
<dbReference type="PANTHER" id="PTHR43855:SF1">
    <property type="entry name" value="THIOSULFATE SULFURTRANSFERASE"/>
    <property type="match status" value="1"/>
</dbReference>
<dbReference type="GO" id="GO:0016740">
    <property type="term" value="F:transferase activity"/>
    <property type="evidence" value="ECO:0007669"/>
    <property type="project" value="UniProtKB-KW"/>
</dbReference>
<keyword evidence="2" id="KW-0732">Signal</keyword>